<dbReference type="EMBL" id="FM207411">
    <property type="protein sequence ID" value="CAR63319.1"/>
    <property type="molecule type" value="Genomic_DNA"/>
</dbReference>
<dbReference type="Proteomes" id="UP000001515">
    <property type="component" value="Segment"/>
</dbReference>
<dbReference type="RefSeq" id="YP_003097356.1">
    <property type="nucleotide sequence ID" value="NC_013085.1"/>
</dbReference>
<evidence type="ECO:0000313" key="1">
    <source>
        <dbReference type="EMBL" id="CAR63319.1"/>
    </source>
</evidence>
<name>C7BV90_9CAUD</name>
<reference evidence="1 2" key="1">
    <citation type="journal article" date="2009" name="Environ. Microbiol.">
        <title>Comparative genomics of marine cyanomyoviruses reveals the widespread occurrence of Synechococcus host genes localized to a hyperplastic region: implications for mechanisms of cyanophage evolution.</title>
        <authorList>
            <person name="Millard A.D."/>
            <person name="Zwirglmaier K."/>
            <person name="Downey M.J."/>
            <person name="Mann N.H."/>
            <person name="Scanlan D.J."/>
        </authorList>
    </citation>
    <scope>NUCLEOTIDE SEQUENCE</scope>
</reference>
<evidence type="ECO:0000313" key="2">
    <source>
        <dbReference type="Proteomes" id="UP000001515"/>
    </source>
</evidence>
<accession>C7BV90</accession>
<proteinExistence type="predicted"/>
<dbReference type="GeneID" id="8303336"/>
<dbReference type="KEGG" id="vg:8303336"/>
<dbReference type="OrthoDB" id="27837at10239"/>
<gene>
    <name evidence="1" type="ORF">SRSM4_122</name>
</gene>
<protein>
    <submittedName>
        <fullName evidence="1">Hypothetical cyanophage protein</fullName>
    </submittedName>
</protein>
<sequence length="49" mass="6050">MMKFNSDDITRLIRACRNYQEETGSEYMWEEYEKLIDKLTYYEEENNVG</sequence>
<keyword evidence="2" id="KW-1185">Reference proteome</keyword>
<organism evidence="1 2">
    <name type="scientific">Synechococcus phage S-RSM4</name>
    <dbReference type="NCBI Taxonomy" id="555387"/>
    <lineage>
        <taxon>Viruses</taxon>
        <taxon>Duplodnaviria</taxon>
        <taxon>Heunggongvirae</taxon>
        <taxon>Uroviricota</taxon>
        <taxon>Caudoviricetes</taxon>
        <taxon>Pantevenvirales</taxon>
        <taxon>Kyanoviridae</taxon>
        <taxon>Gibbetvirus</taxon>
        <taxon>Gibbetvirus rsm4</taxon>
    </lineage>
</organism>